<dbReference type="Gene3D" id="3.40.50.720">
    <property type="entry name" value="NAD(P)-binding Rossmann-like Domain"/>
    <property type="match status" value="1"/>
</dbReference>
<dbReference type="EMBL" id="PGGS01000040">
    <property type="protein sequence ID" value="PNH11025.1"/>
    <property type="molecule type" value="Genomic_DNA"/>
</dbReference>
<comment type="caution">
    <text evidence="2">The sequence shown here is derived from an EMBL/GenBank/DDBJ whole genome shotgun (WGS) entry which is preliminary data.</text>
</comment>
<reference evidence="2 3" key="1">
    <citation type="journal article" date="2017" name="Mol. Biol. Evol.">
        <title>The 4-celled Tetrabaena socialis nuclear genome reveals the essential components for genetic control of cell number at the origin of multicellularity in the volvocine lineage.</title>
        <authorList>
            <person name="Featherston J."/>
            <person name="Arakaki Y."/>
            <person name="Hanschen E.R."/>
            <person name="Ferris P.J."/>
            <person name="Michod R.E."/>
            <person name="Olson B.J.S.C."/>
            <person name="Nozaki H."/>
            <person name="Durand P.M."/>
        </authorList>
    </citation>
    <scope>NUCLEOTIDE SEQUENCE [LARGE SCALE GENOMIC DNA]</scope>
    <source>
        <strain evidence="2 3">NIES-571</strain>
    </source>
</reference>
<dbReference type="InterPro" id="IPR036291">
    <property type="entry name" value="NAD(P)-bd_dom_sf"/>
</dbReference>
<protein>
    <recommendedName>
        <fullName evidence="1">NAD(P)-binding domain-containing protein</fullName>
    </recommendedName>
</protein>
<evidence type="ECO:0000313" key="3">
    <source>
        <dbReference type="Proteomes" id="UP000236333"/>
    </source>
</evidence>
<dbReference type="AlphaFoldDB" id="A0A2J8AES3"/>
<keyword evidence="3" id="KW-1185">Reference proteome</keyword>
<dbReference type="Proteomes" id="UP000236333">
    <property type="component" value="Unassembled WGS sequence"/>
</dbReference>
<dbReference type="Pfam" id="PF13460">
    <property type="entry name" value="NAD_binding_10"/>
    <property type="match status" value="1"/>
</dbReference>
<accession>A0A2J8AES3</accession>
<gene>
    <name evidence="2" type="ORF">TSOC_002169</name>
</gene>
<name>A0A2J8AES3_9CHLO</name>
<dbReference type="InterPro" id="IPR016040">
    <property type="entry name" value="NAD(P)-bd_dom"/>
</dbReference>
<dbReference type="SUPFAM" id="SSF51735">
    <property type="entry name" value="NAD(P)-binding Rossmann-fold domains"/>
    <property type="match status" value="1"/>
</dbReference>
<evidence type="ECO:0000259" key="1">
    <source>
        <dbReference type="Pfam" id="PF13460"/>
    </source>
</evidence>
<evidence type="ECO:0000313" key="2">
    <source>
        <dbReference type="EMBL" id="PNH11025.1"/>
    </source>
</evidence>
<organism evidence="2 3">
    <name type="scientific">Tetrabaena socialis</name>
    <dbReference type="NCBI Taxonomy" id="47790"/>
    <lineage>
        <taxon>Eukaryota</taxon>
        <taxon>Viridiplantae</taxon>
        <taxon>Chlorophyta</taxon>
        <taxon>core chlorophytes</taxon>
        <taxon>Chlorophyceae</taxon>
        <taxon>CS clade</taxon>
        <taxon>Chlamydomonadales</taxon>
        <taxon>Tetrabaenaceae</taxon>
        <taxon>Tetrabaena</taxon>
    </lineage>
</organism>
<feature type="domain" description="NAD(P)-binding" evidence="1">
    <location>
        <begin position="14"/>
        <end position="206"/>
    </location>
</feature>
<dbReference type="PANTHER" id="PTHR15020">
    <property type="entry name" value="FLAVIN REDUCTASE-RELATED"/>
    <property type="match status" value="1"/>
</dbReference>
<dbReference type="PANTHER" id="PTHR15020:SF11">
    <property type="entry name" value="OS06G0360300 PROTEIN"/>
    <property type="match status" value="1"/>
</dbReference>
<sequence>MAEASPQPVNVVLGAAGATGLEVVKRLLAVSPLPTRAVVRSPEKLTGVLEPSDKLQIVRGDVTDVASLREALRGARGVVFAAAGRGYWSPAQVDFQGVRNVAAVAKELGVQRVVLVSSMLVTRKHLLHPMRLLLNNVRWGLMDNKLKGEEALRSSGVDYTVVRPGGLAKGPGGEATIITGQGDVMPTGQINRADLAAVVVAALDSPASSRVTLEVVCRPGAPEGGYEQQLEGMWKELEADAASA</sequence>
<proteinExistence type="predicted"/>
<dbReference type="OrthoDB" id="419598at2759"/>